<organism evidence="1 2">
    <name type="scientific">Jatrophihabitans lederbergiae</name>
    <dbReference type="NCBI Taxonomy" id="3075547"/>
    <lineage>
        <taxon>Bacteria</taxon>
        <taxon>Bacillati</taxon>
        <taxon>Actinomycetota</taxon>
        <taxon>Actinomycetes</taxon>
        <taxon>Jatrophihabitantales</taxon>
        <taxon>Jatrophihabitantaceae</taxon>
        <taxon>Jatrophihabitans</taxon>
    </lineage>
</organism>
<protein>
    <recommendedName>
        <fullName evidence="3">DUF3618 domain-containing protein</fullName>
    </recommendedName>
</protein>
<name>A0ABU2JHD3_9ACTN</name>
<comment type="caution">
    <text evidence="1">The sequence shown here is derived from an EMBL/GenBank/DDBJ whole genome shotgun (WGS) entry which is preliminary data.</text>
</comment>
<evidence type="ECO:0000313" key="1">
    <source>
        <dbReference type="EMBL" id="MDT0264374.1"/>
    </source>
</evidence>
<evidence type="ECO:0000313" key="2">
    <source>
        <dbReference type="Proteomes" id="UP001183176"/>
    </source>
</evidence>
<proteinExistence type="predicted"/>
<dbReference type="EMBL" id="JAVREH010000095">
    <property type="protein sequence ID" value="MDT0264374.1"/>
    <property type="molecule type" value="Genomic_DNA"/>
</dbReference>
<dbReference type="Proteomes" id="UP001183176">
    <property type="component" value="Unassembled WGS sequence"/>
</dbReference>
<sequence length="206" mass="22538">MISQSTFIIPPEIEARLLSGDFIQYGGIVRNRLGQIVKHLKEILHPIRNDKAMARVAETLKNPRVLIPTVLVGAAAVGGTAFAAARRRKQASVPECVERYNASLGAYLEAVHEGRLNAGIIDRLISDLDVVVDYSDENGNNITLDFSTKRAAMLVKIVVDSTRQLAEENSINLSEPQEESPASDGGAVVDLRRYLEVQKKIFTDAA</sequence>
<keyword evidence="2" id="KW-1185">Reference proteome</keyword>
<evidence type="ECO:0008006" key="3">
    <source>
        <dbReference type="Google" id="ProtNLM"/>
    </source>
</evidence>
<dbReference type="RefSeq" id="WP_311425512.1">
    <property type="nucleotide sequence ID" value="NZ_JAVREH010000095.1"/>
</dbReference>
<gene>
    <name evidence="1" type="ORF">RM423_23730</name>
</gene>
<accession>A0ABU2JHD3</accession>
<reference evidence="2" key="1">
    <citation type="submission" date="2023-07" db="EMBL/GenBank/DDBJ databases">
        <title>30 novel species of actinomycetes from the DSMZ collection.</title>
        <authorList>
            <person name="Nouioui I."/>
        </authorList>
    </citation>
    <scope>NUCLEOTIDE SEQUENCE [LARGE SCALE GENOMIC DNA]</scope>
    <source>
        <strain evidence="2">DSM 44399</strain>
    </source>
</reference>